<organism evidence="1 2">
    <name type="scientific">Yersinia pseudotuberculosis serotype O:1b (strain IP 31758)</name>
    <dbReference type="NCBI Taxonomy" id="349747"/>
    <lineage>
        <taxon>Bacteria</taxon>
        <taxon>Pseudomonadati</taxon>
        <taxon>Pseudomonadota</taxon>
        <taxon>Gammaproteobacteria</taxon>
        <taxon>Enterobacterales</taxon>
        <taxon>Yersiniaceae</taxon>
        <taxon>Yersinia</taxon>
    </lineage>
</organism>
<evidence type="ECO:0000313" key="2">
    <source>
        <dbReference type="Proteomes" id="UP000002412"/>
    </source>
</evidence>
<sequence length="181" mass="20919">MFICDEKKNLSVSNTKYINLAFKETEFVADNDYMKNQAELLASRFTDETSRTDIIMYVIDVIECAEKNNFDVTDMLRVFHFLADRFGFGYQVNTFGTEQQVTAYKYASSCYNEIVVVPISRIKYVKQHDRVIKKNGLSLCRVSIVTTDNEEFKLHIDDQIISSLKCDVILKCAVKFIDQAL</sequence>
<protein>
    <submittedName>
        <fullName evidence="1">Uncharacterized protein</fullName>
    </submittedName>
</protein>
<dbReference type="EMBL" id="CP000718">
    <property type="protein sequence ID" value="ABS45630.1"/>
    <property type="molecule type" value="Genomic_DNA"/>
</dbReference>
<geneLocation type="plasmid" evidence="2">
    <name>plasmid_59kb</name>
</geneLocation>
<dbReference type="AlphaFoldDB" id="A0A0U1QTC1"/>
<keyword evidence="1" id="KW-0614">Plasmid</keyword>
<dbReference type="HOGENOM" id="CLU_1488487_0_0_6"/>
<proteinExistence type="predicted"/>
<reference evidence="1 2" key="1">
    <citation type="journal article" date="2007" name="PLoS Genet.">
        <title>The complete genome sequence of Yersinia pseudotuberculosis IP31758, the causative agent of Far East scarlet-like fever.</title>
        <authorList>
            <person name="Eppinger M."/>
            <person name="Rosovitz M.J."/>
            <person name="Fricke W.F."/>
            <person name="Rasko D.A."/>
            <person name="Kokorina G."/>
            <person name="Fayolle C."/>
            <person name="Lindler L.E."/>
            <person name="Carniel E."/>
            <person name="Ravel J."/>
        </authorList>
    </citation>
    <scope>NUCLEOTIDE SEQUENCE [LARGE SCALE GENOMIC DNA]</scope>
    <source>
        <strain evidence="1 2">IP 31758</strain>
        <plasmid evidence="2">Plasmid plasmid_59kb</plasmid>
    </source>
</reference>
<dbReference type="RefSeq" id="WP_011988474.1">
    <property type="nucleotide sequence ID" value="NC_009704.1"/>
</dbReference>
<name>A0A0U1QTC1_YERP3</name>
<dbReference type="KEGG" id="ypi:YpsIP31758_A0012"/>
<dbReference type="Proteomes" id="UP000002412">
    <property type="component" value="Plasmid p_59kb"/>
</dbReference>
<evidence type="ECO:0000313" key="1">
    <source>
        <dbReference type="EMBL" id="ABS45630.1"/>
    </source>
</evidence>
<gene>
    <name evidence="1" type="ordered locus">YpsIP31758_A0012</name>
</gene>
<accession>A0A0U1QTC1</accession>